<protein>
    <submittedName>
        <fullName evidence="2">Uncharacterized protein</fullName>
    </submittedName>
</protein>
<name>A0A1Y6C6Z6_9NEIS</name>
<gene>
    <name evidence="2" type="ORF">SAMN02745746_03013</name>
</gene>
<organism evidence="2 3">
    <name type="scientific">Pseudogulbenkiania subflava DSM 22618</name>
    <dbReference type="NCBI Taxonomy" id="1123014"/>
    <lineage>
        <taxon>Bacteria</taxon>
        <taxon>Pseudomonadati</taxon>
        <taxon>Pseudomonadota</taxon>
        <taxon>Betaproteobacteria</taxon>
        <taxon>Neisseriales</taxon>
        <taxon>Chromobacteriaceae</taxon>
        <taxon>Pseudogulbenkiania</taxon>
    </lineage>
</organism>
<sequence length="79" mass="9049">MEITLWLPSAKIKIFTNDLIGEGKSAQARGKSEKVKRRAKKKEPRDTVDELQLKLDTAESNEARPKIEVMINEEPKQDE</sequence>
<evidence type="ECO:0000256" key="1">
    <source>
        <dbReference type="SAM" id="MobiDB-lite"/>
    </source>
</evidence>
<evidence type="ECO:0000313" key="2">
    <source>
        <dbReference type="EMBL" id="SMF40026.1"/>
    </source>
</evidence>
<dbReference type="STRING" id="1123014.SAMN02745746_03013"/>
<keyword evidence="3" id="KW-1185">Reference proteome</keyword>
<feature type="region of interest" description="Disordered" evidence="1">
    <location>
        <begin position="24"/>
        <end position="79"/>
    </location>
</feature>
<feature type="compositionally biased region" description="Basic and acidic residues" evidence="1">
    <location>
        <begin position="43"/>
        <end position="79"/>
    </location>
</feature>
<evidence type="ECO:0000313" key="3">
    <source>
        <dbReference type="Proteomes" id="UP000192920"/>
    </source>
</evidence>
<dbReference type="EMBL" id="FXAG01000018">
    <property type="protein sequence ID" value="SMF40026.1"/>
    <property type="molecule type" value="Genomic_DNA"/>
</dbReference>
<reference evidence="3" key="1">
    <citation type="submission" date="2017-04" db="EMBL/GenBank/DDBJ databases">
        <authorList>
            <person name="Varghese N."/>
            <person name="Submissions S."/>
        </authorList>
    </citation>
    <scope>NUCLEOTIDE SEQUENCE [LARGE SCALE GENOMIC DNA]</scope>
    <source>
        <strain evidence="3">DSM 22618</strain>
    </source>
</reference>
<proteinExistence type="predicted"/>
<accession>A0A1Y6C6Z6</accession>
<dbReference type="AlphaFoldDB" id="A0A1Y6C6Z6"/>
<dbReference type="Proteomes" id="UP000192920">
    <property type="component" value="Unassembled WGS sequence"/>
</dbReference>